<organism evidence="3 4">
    <name type="scientific">Ornithinimicrobium cryptoxanthini</name>
    <dbReference type="NCBI Taxonomy" id="2934161"/>
    <lineage>
        <taxon>Bacteria</taxon>
        <taxon>Bacillati</taxon>
        <taxon>Actinomycetota</taxon>
        <taxon>Actinomycetes</taxon>
        <taxon>Micrococcales</taxon>
        <taxon>Ornithinimicrobiaceae</taxon>
        <taxon>Ornithinimicrobium</taxon>
    </lineage>
</organism>
<feature type="domain" description="DUF1206" evidence="2">
    <location>
        <begin position="198"/>
        <end position="265"/>
    </location>
</feature>
<dbReference type="RefSeq" id="WP_252619326.1">
    <property type="nucleotide sequence ID" value="NZ_CP099490.1"/>
</dbReference>
<feature type="domain" description="DUF1206" evidence="2">
    <location>
        <begin position="24"/>
        <end position="89"/>
    </location>
</feature>
<proteinExistence type="predicted"/>
<name>A0ABY4YEX6_9MICO</name>
<reference evidence="3" key="1">
    <citation type="submission" date="2022-06" db="EMBL/GenBank/DDBJ databases">
        <title>Ornithinimicrobium JY.X270.</title>
        <authorList>
            <person name="Huang Y."/>
        </authorList>
    </citation>
    <scope>NUCLEOTIDE SEQUENCE</scope>
    <source>
        <strain evidence="3">JY.X270</strain>
    </source>
</reference>
<evidence type="ECO:0000256" key="1">
    <source>
        <dbReference type="SAM" id="Phobius"/>
    </source>
</evidence>
<evidence type="ECO:0000259" key="2">
    <source>
        <dbReference type="Pfam" id="PF06724"/>
    </source>
</evidence>
<dbReference type="Proteomes" id="UP001056535">
    <property type="component" value="Chromosome"/>
</dbReference>
<feature type="transmembrane region" description="Helical" evidence="1">
    <location>
        <begin position="65"/>
        <end position="86"/>
    </location>
</feature>
<evidence type="ECO:0000313" key="3">
    <source>
        <dbReference type="EMBL" id="USQ75152.1"/>
    </source>
</evidence>
<dbReference type="Pfam" id="PF06724">
    <property type="entry name" value="DUF1206"/>
    <property type="match status" value="3"/>
</dbReference>
<feature type="transmembrane region" description="Helical" evidence="1">
    <location>
        <begin position="106"/>
        <end position="127"/>
    </location>
</feature>
<gene>
    <name evidence="3" type="ORF">NF557_10950</name>
</gene>
<keyword evidence="1" id="KW-0812">Transmembrane</keyword>
<dbReference type="InterPro" id="IPR009597">
    <property type="entry name" value="DUF1206"/>
</dbReference>
<protein>
    <submittedName>
        <fullName evidence="3">DUF1206 domain-containing protein</fullName>
    </submittedName>
</protein>
<feature type="transmembrane region" description="Helical" evidence="1">
    <location>
        <begin position="240"/>
        <end position="261"/>
    </location>
</feature>
<sequence>MSNDVQDLAARAGRSDSLELLARIGYAASGLIHLLIAWIAGQVALGGSGEADQSGALQQLSGTPVGGVLLWVCAAGFAALAIWHLVEAAVPHGGSTKDQFFDRGKAVGKAVVYGALGWTTFQVVTGQGSDSGESTTSATATLMQAPAGRILVGVVGLVVLGVGAYHVYKGVARKFLEDLKGTGGGEVTRAVEVLGVTGYTAKGVALGIVGALIGLAALQADPDQETGLDAALKTLQDQPFGWILLLLVAIGLAAYGIYSFARARYSTM</sequence>
<evidence type="ECO:0000313" key="4">
    <source>
        <dbReference type="Proteomes" id="UP001056535"/>
    </source>
</evidence>
<accession>A0ABY4YEX6</accession>
<keyword evidence="4" id="KW-1185">Reference proteome</keyword>
<keyword evidence="1" id="KW-0472">Membrane</keyword>
<feature type="domain" description="DUF1206" evidence="2">
    <location>
        <begin position="106"/>
        <end position="173"/>
    </location>
</feature>
<feature type="transmembrane region" description="Helical" evidence="1">
    <location>
        <begin position="199"/>
        <end position="220"/>
    </location>
</feature>
<feature type="transmembrane region" description="Helical" evidence="1">
    <location>
        <begin position="20"/>
        <end position="45"/>
    </location>
</feature>
<keyword evidence="1" id="KW-1133">Transmembrane helix</keyword>
<feature type="transmembrane region" description="Helical" evidence="1">
    <location>
        <begin position="147"/>
        <end position="168"/>
    </location>
</feature>
<dbReference type="EMBL" id="CP099490">
    <property type="protein sequence ID" value="USQ75152.1"/>
    <property type="molecule type" value="Genomic_DNA"/>
</dbReference>